<comment type="caution">
    <text evidence="1">The sequence shown here is derived from an EMBL/GenBank/DDBJ whole genome shotgun (WGS) entry which is preliminary data.</text>
</comment>
<gene>
    <name evidence="1" type="ORF">DLNHIDIE_03250</name>
</gene>
<organism evidence="1 2">
    <name type="scientific">Acidithiobacillus thiooxidans ATCC 19377</name>
    <dbReference type="NCBI Taxonomy" id="637390"/>
    <lineage>
        <taxon>Bacteria</taxon>
        <taxon>Pseudomonadati</taxon>
        <taxon>Pseudomonadota</taxon>
        <taxon>Acidithiobacillia</taxon>
        <taxon>Acidithiobacillales</taxon>
        <taxon>Acidithiobacillaceae</taxon>
        <taxon>Acidithiobacillus</taxon>
    </lineage>
</organism>
<proteinExistence type="predicted"/>
<accession>A0A543PZ88</accession>
<sequence>MMLLDCFWEPNGSQSSISRLKLGEKTACQRTLPARRRAGALGRLGVWLVAMVPSQGLEVKIVSL</sequence>
<dbReference type="Proteomes" id="UP000315403">
    <property type="component" value="Unassembled WGS sequence"/>
</dbReference>
<name>A0A543PZ88_ACITH</name>
<evidence type="ECO:0000313" key="2">
    <source>
        <dbReference type="Proteomes" id="UP000315403"/>
    </source>
</evidence>
<reference evidence="1 2" key="1">
    <citation type="submission" date="2019-03" db="EMBL/GenBank/DDBJ databases">
        <title>New insights into Acidothiobacillus thiooxidans sulfur metabolism through coupled gene expression, solution geochemistry, microscopy and spectroscopy analyses.</title>
        <authorList>
            <person name="Camacho D."/>
            <person name="Frazao R."/>
            <person name="Fouillen A."/>
            <person name="Nanci A."/>
            <person name="Lang B.F."/>
            <person name="Apte S.C."/>
            <person name="Baron C."/>
            <person name="Warren L.A."/>
        </authorList>
    </citation>
    <scope>NUCLEOTIDE SEQUENCE [LARGE SCALE GENOMIC DNA]</scope>
    <source>
        <strain evidence="1 2">ATCC 19377</strain>
    </source>
</reference>
<dbReference type="EMBL" id="SZUV01000005">
    <property type="protein sequence ID" value="TQN49398.1"/>
    <property type="molecule type" value="Genomic_DNA"/>
</dbReference>
<protein>
    <submittedName>
        <fullName evidence="1">Uncharacterized protein</fullName>
    </submittedName>
</protein>
<evidence type="ECO:0000313" key="1">
    <source>
        <dbReference type="EMBL" id="TQN49398.1"/>
    </source>
</evidence>
<dbReference type="AlphaFoldDB" id="A0A543PZ88"/>